<organism evidence="1 2">
    <name type="scientific">Henningerozyma blattae (strain ATCC 34711 / CBS 6284 / DSM 70876 / NBRC 10599 / NRRL Y-10934 / UCD 77-7)</name>
    <name type="common">Yeast</name>
    <name type="synonym">Tetrapisispora blattae</name>
    <dbReference type="NCBI Taxonomy" id="1071380"/>
    <lineage>
        <taxon>Eukaryota</taxon>
        <taxon>Fungi</taxon>
        <taxon>Dikarya</taxon>
        <taxon>Ascomycota</taxon>
        <taxon>Saccharomycotina</taxon>
        <taxon>Saccharomycetes</taxon>
        <taxon>Saccharomycetales</taxon>
        <taxon>Saccharomycetaceae</taxon>
        <taxon>Henningerozyma</taxon>
    </lineage>
</organism>
<dbReference type="GO" id="GO:0008033">
    <property type="term" value="P:tRNA processing"/>
    <property type="evidence" value="ECO:0007669"/>
    <property type="project" value="EnsemblFungi"/>
</dbReference>
<dbReference type="InterPro" id="IPR019488">
    <property type="entry name" value="Nucl_pore_RNA_shuttling_Mtr2"/>
</dbReference>
<dbReference type="GO" id="GO:0000056">
    <property type="term" value="P:ribosomal small subunit export from nucleus"/>
    <property type="evidence" value="ECO:0007669"/>
    <property type="project" value="EnsemblFungi"/>
</dbReference>
<evidence type="ECO:0008006" key="3">
    <source>
        <dbReference type="Google" id="ProtNLM"/>
    </source>
</evidence>
<dbReference type="AlphaFoldDB" id="I2H9B6"/>
<reference evidence="1 2" key="1">
    <citation type="journal article" date="2011" name="Proc. Natl. Acad. Sci. U.S.A.">
        <title>Evolutionary erosion of yeast sex chromosomes by mating-type switching accidents.</title>
        <authorList>
            <person name="Gordon J.L."/>
            <person name="Armisen D."/>
            <person name="Proux-Wera E."/>
            <person name="Oheigeartaigh S.S."/>
            <person name="Byrne K.P."/>
            <person name="Wolfe K.H."/>
        </authorList>
    </citation>
    <scope>NUCLEOTIDE SEQUENCE [LARGE SCALE GENOMIC DNA]</scope>
    <source>
        <strain evidence="2">ATCC 34711 / CBS 6284 / DSM 70876 / NBRC 10599 / NRRL Y-10934 / UCD 77-7</strain>
    </source>
</reference>
<dbReference type="KEGG" id="tbl:TBLA_0I03130"/>
<dbReference type="FunCoup" id="I2H9B6">
    <property type="interactions" value="188"/>
</dbReference>
<dbReference type="STRING" id="1071380.I2H9B6"/>
<dbReference type="GO" id="GO:0006409">
    <property type="term" value="P:tRNA export from nucleus"/>
    <property type="evidence" value="ECO:0007669"/>
    <property type="project" value="EnsemblFungi"/>
</dbReference>
<dbReference type="eggNOG" id="ENOG502SA8T">
    <property type="taxonomic scope" value="Eukaryota"/>
</dbReference>
<dbReference type="Gene3D" id="3.10.450.50">
    <property type="match status" value="1"/>
</dbReference>
<gene>
    <name evidence="1" type="primary">TBLA0I03130</name>
    <name evidence="1" type="ORF">TBLA_0I03130</name>
</gene>
<dbReference type="InParanoid" id="I2H9B6"/>
<accession>I2H9B6</accession>
<proteinExistence type="predicted"/>
<evidence type="ECO:0000313" key="2">
    <source>
        <dbReference type="Proteomes" id="UP000002866"/>
    </source>
</evidence>
<sequence length="172" mass="19439">MNSSHNFNIVVTFVKKIMAHLDEPDASKLNSFLNLFNQSSSKVIFNGTPFNQAMSFIELWSNSIVKTNHLLSLLDFHEIPGTNILVININGKVRFDESGRDKNGRDSIIPLNNTQPTQMNANMANRSIWGPYFGMSLQLVIDSAIFRNNTVGIINSFNYNLIYKPEDSLIKI</sequence>
<evidence type="ECO:0000313" key="1">
    <source>
        <dbReference type="EMBL" id="CCH62968.1"/>
    </source>
</evidence>
<dbReference type="HOGENOM" id="CLU_128326_0_0_1"/>
<name>I2H9B6_HENB6</name>
<dbReference type="Proteomes" id="UP000002866">
    <property type="component" value="Chromosome 9"/>
</dbReference>
<dbReference type="GO" id="GO:0042272">
    <property type="term" value="C:nuclear RNA export factor complex"/>
    <property type="evidence" value="ECO:0007669"/>
    <property type="project" value="EnsemblFungi"/>
</dbReference>
<dbReference type="GeneID" id="14498145"/>
<dbReference type="GO" id="GO:0000055">
    <property type="term" value="P:ribosomal large subunit export from nucleus"/>
    <property type="evidence" value="ECO:0007669"/>
    <property type="project" value="EnsemblFungi"/>
</dbReference>
<dbReference type="SUPFAM" id="SSF54427">
    <property type="entry name" value="NTF2-like"/>
    <property type="match status" value="1"/>
</dbReference>
<dbReference type="InterPro" id="IPR032710">
    <property type="entry name" value="NTF2-like_dom_sf"/>
</dbReference>
<dbReference type="OrthoDB" id="25408at2759"/>
<dbReference type="OMA" id="FDCHLIP"/>
<dbReference type="Pfam" id="PF10429">
    <property type="entry name" value="Mtr2"/>
    <property type="match status" value="1"/>
</dbReference>
<keyword evidence="2" id="KW-1185">Reference proteome</keyword>
<dbReference type="EMBL" id="HE806324">
    <property type="protein sequence ID" value="CCH62968.1"/>
    <property type="molecule type" value="Genomic_DNA"/>
</dbReference>
<protein>
    <recommendedName>
        <fullName evidence="3">NTF2 domain-containing protein</fullName>
    </recommendedName>
</protein>
<dbReference type="GO" id="GO:0016973">
    <property type="term" value="P:poly(A)+ mRNA export from nucleus"/>
    <property type="evidence" value="ECO:0007669"/>
    <property type="project" value="EnsemblFungi"/>
</dbReference>
<dbReference type="RefSeq" id="XP_004182487.1">
    <property type="nucleotide sequence ID" value="XM_004182439.1"/>
</dbReference>